<dbReference type="SUPFAM" id="SSF89447">
    <property type="entry name" value="AbrB/MazE/MraZ-like"/>
    <property type="match status" value="1"/>
</dbReference>
<feature type="region of interest" description="Disordered" evidence="2">
    <location>
        <begin position="75"/>
        <end position="94"/>
    </location>
</feature>
<dbReference type="Proteomes" id="UP001500842">
    <property type="component" value="Unassembled WGS sequence"/>
</dbReference>
<evidence type="ECO:0000259" key="3">
    <source>
        <dbReference type="PROSITE" id="PS51740"/>
    </source>
</evidence>
<evidence type="ECO:0000256" key="1">
    <source>
        <dbReference type="PROSITE-ProRule" id="PRU01076"/>
    </source>
</evidence>
<gene>
    <name evidence="4" type="ORF">GCM10009788_24590</name>
</gene>
<reference evidence="4 5" key="1">
    <citation type="journal article" date="2019" name="Int. J. Syst. Evol. Microbiol.">
        <title>The Global Catalogue of Microorganisms (GCM) 10K type strain sequencing project: providing services to taxonomists for standard genome sequencing and annotation.</title>
        <authorList>
            <consortium name="The Broad Institute Genomics Platform"/>
            <consortium name="The Broad Institute Genome Sequencing Center for Infectious Disease"/>
            <person name="Wu L."/>
            <person name="Ma J."/>
        </authorList>
    </citation>
    <scope>NUCLEOTIDE SEQUENCE [LARGE SCALE GENOMIC DNA]</scope>
    <source>
        <strain evidence="4 5">JCM 14942</strain>
    </source>
</reference>
<keyword evidence="5" id="KW-1185">Reference proteome</keyword>
<dbReference type="NCBIfam" id="TIGR01439">
    <property type="entry name" value="lp_hng_hel_AbrB"/>
    <property type="match status" value="1"/>
</dbReference>
<evidence type="ECO:0000256" key="2">
    <source>
        <dbReference type="SAM" id="MobiDB-lite"/>
    </source>
</evidence>
<accession>A0ABN2AI13</accession>
<dbReference type="SMART" id="SM00966">
    <property type="entry name" value="SpoVT_AbrB"/>
    <property type="match status" value="1"/>
</dbReference>
<dbReference type="InterPro" id="IPR007159">
    <property type="entry name" value="SpoVT-AbrB_dom"/>
</dbReference>
<organism evidence="4 5">
    <name type="scientific">Nocardioides humi</name>
    <dbReference type="NCBI Taxonomy" id="449461"/>
    <lineage>
        <taxon>Bacteria</taxon>
        <taxon>Bacillati</taxon>
        <taxon>Actinomycetota</taxon>
        <taxon>Actinomycetes</taxon>
        <taxon>Propionibacteriales</taxon>
        <taxon>Nocardioidaceae</taxon>
        <taxon>Nocardioides</taxon>
    </lineage>
</organism>
<dbReference type="PROSITE" id="PS51740">
    <property type="entry name" value="SPOVT_ABRB"/>
    <property type="match status" value="1"/>
</dbReference>
<proteinExistence type="predicted"/>
<evidence type="ECO:0000313" key="4">
    <source>
        <dbReference type="EMBL" id="GAA1519842.1"/>
    </source>
</evidence>
<dbReference type="Pfam" id="PF04014">
    <property type="entry name" value="MazE_antitoxin"/>
    <property type="match status" value="1"/>
</dbReference>
<sequence>MSVATMTSKGQITIPKDVRDDMRLTPGSKVWFVKIAPGHYRVVPRTGKIQDLFGILYRPGQRTLTIEEINEGIAEGGAASGMRGMRDDDEDADQ</sequence>
<protein>
    <recommendedName>
        <fullName evidence="3">SpoVT-AbrB domain-containing protein</fullName>
    </recommendedName>
</protein>
<name>A0ABN2AI13_9ACTN</name>
<dbReference type="Gene3D" id="2.10.260.10">
    <property type="match status" value="1"/>
</dbReference>
<dbReference type="EMBL" id="BAAAOR010000021">
    <property type="protein sequence ID" value="GAA1519842.1"/>
    <property type="molecule type" value="Genomic_DNA"/>
</dbReference>
<evidence type="ECO:0000313" key="5">
    <source>
        <dbReference type="Proteomes" id="UP001500842"/>
    </source>
</evidence>
<feature type="domain" description="SpoVT-AbrB" evidence="3">
    <location>
        <begin position="1"/>
        <end position="47"/>
    </location>
</feature>
<dbReference type="RefSeq" id="WP_219996111.1">
    <property type="nucleotide sequence ID" value="NZ_BAAAOR010000021.1"/>
</dbReference>
<comment type="caution">
    <text evidence="4">The sequence shown here is derived from an EMBL/GenBank/DDBJ whole genome shotgun (WGS) entry which is preliminary data.</text>
</comment>
<keyword evidence="1" id="KW-0238">DNA-binding</keyword>
<dbReference type="InterPro" id="IPR037914">
    <property type="entry name" value="SpoVT-AbrB_sf"/>
</dbReference>